<comment type="caution">
    <text evidence="3">The sequence shown here is derived from an EMBL/GenBank/DDBJ whole genome shotgun (WGS) entry which is preliminary data.</text>
</comment>
<dbReference type="Pfam" id="PF21821">
    <property type="entry name" value="Dit_like"/>
    <property type="match status" value="1"/>
</dbReference>
<evidence type="ECO:0000259" key="2">
    <source>
        <dbReference type="Pfam" id="PF21821"/>
    </source>
</evidence>
<name>A0ABQ4SZI8_9HYPH</name>
<organism evidence="3 4">
    <name type="scientific">Methylobacterium jeotgali</name>
    <dbReference type="NCBI Taxonomy" id="381630"/>
    <lineage>
        <taxon>Bacteria</taxon>
        <taxon>Pseudomonadati</taxon>
        <taxon>Pseudomonadota</taxon>
        <taxon>Alphaproteobacteria</taxon>
        <taxon>Hyphomicrobiales</taxon>
        <taxon>Methylobacteriaceae</taxon>
        <taxon>Methylobacterium</taxon>
    </lineage>
</organism>
<accession>A0ABQ4SZI8</accession>
<keyword evidence="4" id="KW-1185">Reference proteome</keyword>
<gene>
    <name evidence="3" type="ORF">AOPFMNJM_3968</name>
</gene>
<proteinExistence type="predicted"/>
<sequence length="247" mass="25681">MSLLGELTYALISSPVRSIGTVIPDVVIEEAHRDELIITQHPVEKGATITDHAFARPAELDMRCGFSDSSAAYAGYTQDVYQALRALQQSRRPFTVTTGKRVYRNMLIRALGVITDARSENALMVLCGLQEIKIVSTQTTSTGSDTAGAGQSGDQASPQTTGGTTNGGDQQGLPITGSEFAGSFNPGGFNTDGGSLGNGSFGSLGTPGMDGLSSGPTAELGELQIDGIDNDNRPQGVEASPYNVFGS</sequence>
<dbReference type="EMBL" id="BPQR01000084">
    <property type="protein sequence ID" value="GJE08625.1"/>
    <property type="molecule type" value="Genomic_DNA"/>
</dbReference>
<feature type="region of interest" description="Disordered" evidence="1">
    <location>
        <begin position="140"/>
        <end position="247"/>
    </location>
</feature>
<feature type="compositionally biased region" description="Low complexity" evidence="1">
    <location>
        <begin position="140"/>
        <end position="163"/>
    </location>
</feature>
<protein>
    <recommendedName>
        <fullName evidence="2">Dit-like phage tail protein N-terminal domain-containing protein</fullName>
    </recommendedName>
</protein>
<reference evidence="3" key="1">
    <citation type="journal article" date="2021" name="Front. Microbiol.">
        <title>Comprehensive Comparative Genomics and Phenotyping of Methylobacterium Species.</title>
        <authorList>
            <person name="Alessa O."/>
            <person name="Ogura Y."/>
            <person name="Fujitani Y."/>
            <person name="Takami H."/>
            <person name="Hayashi T."/>
            <person name="Sahin N."/>
            <person name="Tani A."/>
        </authorList>
    </citation>
    <scope>NUCLEOTIDE SEQUENCE</scope>
    <source>
        <strain evidence="3">LMG 23639</strain>
    </source>
</reference>
<evidence type="ECO:0000313" key="4">
    <source>
        <dbReference type="Proteomes" id="UP001055102"/>
    </source>
</evidence>
<dbReference type="RefSeq" id="WP_238278488.1">
    <property type="nucleotide sequence ID" value="NZ_BPQR01000084.1"/>
</dbReference>
<feature type="domain" description="Dit-like phage tail protein N-terminal" evidence="2">
    <location>
        <begin position="24"/>
        <end position="141"/>
    </location>
</feature>
<dbReference type="InterPro" id="IPR048494">
    <property type="entry name" value="Dit-like_N"/>
</dbReference>
<feature type="compositionally biased region" description="Gly residues" evidence="1">
    <location>
        <begin position="190"/>
        <end position="202"/>
    </location>
</feature>
<evidence type="ECO:0000313" key="3">
    <source>
        <dbReference type="EMBL" id="GJE08625.1"/>
    </source>
</evidence>
<dbReference type="Proteomes" id="UP001055102">
    <property type="component" value="Unassembled WGS sequence"/>
</dbReference>
<reference evidence="3" key="2">
    <citation type="submission" date="2021-08" db="EMBL/GenBank/DDBJ databases">
        <authorList>
            <person name="Tani A."/>
            <person name="Ola A."/>
            <person name="Ogura Y."/>
            <person name="Katsura K."/>
            <person name="Hayashi T."/>
        </authorList>
    </citation>
    <scope>NUCLEOTIDE SEQUENCE</scope>
    <source>
        <strain evidence="3">LMG 23639</strain>
    </source>
</reference>
<evidence type="ECO:0000256" key="1">
    <source>
        <dbReference type="SAM" id="MobiDB-lite"/>
    </source>
</evidence>